<accession>A0A5P8WH64</accession>
<dbReference type="KEGG" id="nsh:GXM_09444"/>
<sequence length="41" mass="4880">METARSETVTEQASWECFWQIENFGHFQPALLQLICNFPNY</sequence>
<dbReference type="Proteomes" id="UP000326678">
    <property type="component" value="Chromosome Gxm2"/>
</dbReference>
<dbReference type="AlphaFoldDB" id="A0A5P8WH64"/>
<dbReference type="EMBL" id="CP045227">
    <property type="protein sequence ID" value="QFS51950.1"/>
    <property type="molecule type" value="Genomic_DNA"/>
</dbReference>
<gene>
    <name evidence="1" type="ORF">GXM_09444</name>
</gene>
<proteinExistence type="predicted"/>
<reference evidence="1 2" key="1">
    <citation type="submission" date="2019-10" db="EMBL/GenBank/DDBJ databases">
        <title>Genomic and transcriptomic insights into the perfect genentic adaptation of a filamentous nitrogen-fixing cyanobacterium to rice fields.</title>
        <authorList>
            <person name="Chen Z."/>
        </authorList>
    </citation>
    <scope>NUCLEOTIDE SEQUENCE [LARGE SCALE GENOMIC DNA]</scope>
    <source>
        <strain evidence="1">CCNUC1</strain>
    </source>
</reference>
<keyword evidence="2" id="KW-1185">Reference proteome</keyword>
<evidence type="ECO:0000313" key="2">
    <source>
        <dbReference type="Proteomes" id="UP000326678"/>
    </source>
</evidence>
<name>A0A5P8WH64_9NOSO</name>
<evidence type="ECO:0000313" key="1">
    <source>
        <dbReference type="EMBL" id="QFS51950.1"/>
    </source>
</evidence>
<protein>
    <submittedName>
        <fullName evidence="1">Uncharacterized protein</fullName>
    </submittedName>
</protein>
<organism evidence="1 2">
    <name type="scientific">Nostoc sphaeroides CCNUC1</name>
    <dbReference type="NCBI Taxonomy" id="2653204"/>
    <lineage>
        <taxon>Bacteria</taxon>
        <taxon>Bacillati</taxon>
        <taxon>Cyanobacteriota</taxon>
        <taxon>Cyanophyceae</taxon>
        <taxon>Nostocales</taxon>
        <taxon>Nostocaceae</taxon>
        <taxon>Nostoc</taxon>
    </lineage>
</organism>